<dbReference type="PROSITE" id="PS51007">
    <property type="entry name" value="CYTC"/>
    <property type="match status" value="1"/>
</dbReference>
<dbReference type="RefSeq" id="WP_052832303.1">
    <property type="nucleotide sequence ID" value="NZ_BJYZ01000031.1"/>
</dbReference>
<evidence type="ECO:0000256" key="3">
    <source>
        <dbReference type="ARBA" id="ARBA00023004"/>
    </source>
</evidence>
<name>A0A512DZ98_9PROT</name>
<protein>
    <submittedName>
        <fullName evidence="7">Cytochrome c</fullName>
    </submittedName>
</protein>
<dbReference type="Proteomes" id="UP000321523">
    <property type="component" value="Unassembled WGS sequence"/>
</dbReference>
<dbReference type="InterPro" id="IPR036909">
    <property type="entry name" value="Cyt_c-like_dom_sf"/>
</dbReference>
<keyword evidence="2 4" id="KW-0479">Metal-binding</keyword>
<keyword evidence="3 4" id="KW-0408">Iron</keyword>
<dbReference type="Gene3D" id="1.10.760.10">
    <property type="entry name" value="Cytochrome c-like domain"/>
    <property type="match status" value="1"/>
</dbReference>
<dbReference type="GO" id="GO:0020037">
    <property type="term" value="F:heme binding"/>
    <property type="evidence" value="ECO:0007669"/>
    <property type="project" value="InterPro"/>
</dbReference>
<dbReference type="OrthoDB" id="5290932at2"/>
<evidence type="ECO:0000313" key="8">
    <source>
        <dbReference type="Proteomes" id="UP000321523"/>
    </source>
</evidence>
<evidence type="ECO:0000256" key="2">
    <source>
        <dbReference type="ARBA" id="ARBA00022723"/>
    </source>
</evidence>
<dbReference type="GO" id="GO:0009055">
    <property type="term" value="F:electron transfer activity"/>
    <property type="evidence" value="ECO:0007669"/>
    <property type="project" value="InterPro"/>
</dbReference>
<dbReference type="GO" id="GO:0046872">
    <property type="term" value="F:metal ion binding"/>
    <property type="evidence" value="ECO:0007669"/>
    <property type="project" value="UniProtKB-KW"/>
</dbReference>
<dbReference type="CDD" id="cd20777">
    <property type="entry name" value="8prop_heme-binding_NirN"/>
    <property type="match status" value="1"/>
</dbReference>
<dbReference type="InterPro" id="IPR011048">
    <property type="entry name" value="Haem_d1_sf"/>
</dbReference>
<feature type="domain" description="Cytochrome c" evidence="6">
    <location>
        <begin position="36"/>
        <end position="115"/>
    </location>
</feature>
<dbReference type="Pfam" id="PF13442">
    <property type="entry name" value="Cytochrome_CBB3"/>
    <property type="match status" value="1"/>
</dbReference>
<evidence type="ECO:0000256" key="1">
    <source>
        <dbReference type="ARBA" id="ARBA00022617"/>
    </source>
</evidence>
<dbReference type="AlphaFoldDB" id="A0A512DZ98"/>
<dbReference type="PANTHER" id="PTHR47197">
    <property type="entry name" value="PROTEIN NIRF"/>
    <property type="match status" value="1"/>
</dbReference>
<dbReference type="SUPFAM" id="SSF46626">
    <property type="entry name" value="Cytochrome c"/>
    <property type="match status" value="1"/>
</dbReference>
<feature type="signal peptide" evidence="5">
    <location>
        <begin position="1"/>
        <end position="24"/>
    </location>
</feature>
<evidence type="ECO:0000256" key="5">
    <source>
        <dbReference type="SAM" id="SignalP"/>
    </source>
</evidence>
<dbReference type="InterPro" id="IPR003143">
    <property type="entry name" value="Cyt_cd1_C_sf"/>
</dbReference>
<dbReference type="Pfam" id="PF02239">
    <property type="entry name" value="Cytochrom_D1"/>
    <property type="match status" value="2"/>
</dbReference>
<dbReference type="EMBL" id="BJYZ01000031">
    <property type="protein sequence ID" value="GEO41762.1"/>
    <property type="molecule type" value="Genomic_DNA"/>
</dbReference>
<dbReference type="InterPro" id="IPR051200">
    <property type="entry name" value="Host-pathogen_enzymatic-act"/>
</dbReference>
<evidence type="ECO:0000313" key="7">
    <source>
        <dbReference type="EMBL" id="GEO41762.1"/>
    </source>
</evidence>
<evidence type="ECO:0000259" key="6">
    <source>
        <dbReference type="PROSITE" id="PS51007"/>
    </source>
</evidence>
<dbReference type="InterPro" id="IPR009056">
    <property type="entry name" value="Cyt_c-like_dom"/>
</dbReference>
<organism evidence="7 8">
    <name type="scientific">Skermanella aerolata</name>
    <dbReference type="NCBI Taxonomy" id="393310"/>
    <lineage>
        <taxon>Bacteria</taxon>
        <taxon>Pseudomonadati</taxon>
        <taxon>Pseudomonadota</taxon>
        <taxon>Alphaproteobacteria</taxon>
        <taxon>Rhodospirillales</taxon>
        <taxon>Azospirillaceae</taxon>
        <taxon>Skermanella</taxon>
    </lineage>
</organism>
<accession>A0A512DZ98</accession>
<feature type="chain" id="PRO_5022072082" evidence="5">
    <location>
        <begin position="25"/>
        <end position="536"/>
    </location>
</feature>
<evidence type="ECO:0000256" key="4">
    <source>
        <dbReference type="PROSITE-ProRule" id="PRU00433"/>
    </source>
</evidence>
<keyword evidence="1 4" id="KW-0349">Heme</keyword>
<dbReference type="SUPFAM" id="SSF51004">
    <property type="entry name" value="C-terminal (heme d1) domain of cytochrome cd1-nitrite reductase"/>
    <property type="match status" value="1"/>
</dbReference>
<gene>
    <name evidence="7" type="primary">nirN_2</name>
    <name evidence="7" type="ORF">SAE02_59100</name>
</gene>
<comment type="caution">
    <text evidence="7">The sequence shown here is derived from an EMBL/GenBank/DDBJ whole genome shotgun (WGS) entry which is preliminary data.</text>
</comment>
<proteinExistence type="predicted"/>
<dbReference type="Gene3D" id="2.140.10.20">
    <property type="entry name" value="C-terminal (heme d1) domain of cytochrome cd1-nitrite reductase"/>
    <property type="match status" value="1"/>
</dbReference>
<keyword evidence="5" id="KW-0732">Signal</keyword>
<reference evidence="7 8" key="1">
    <citation type="submission" date="2019-07" db="EMBL/GenBank/DDBJ databases">
        <title>Whole genome shotgun sequence of Skermanella aerolata NBRC 106429.</title>
        <authorList>
            <person name="Hosoyama A."/>
            <person name="Uohara A."/>
            <person name="Ohji S."/>
            <person name="Ichikawa N."/>
        </authorList>
    </citation>
    <scope>NUCLEOTIDE SEQUENCE [LARGE SCALE GENOMIC DNA]</scope>
    <source>
        <strain evidence="7 8">NBRC 106429</strain>
    </source>
</reference>
<dbReference type="PANTHER" id="PTHR47197:SF3">
    <property type="entry name" value="DIHYDRO-HEME D1 DEHYDROGENASE"/>
    <property type="match status" value="1"/>
</dbReference>
<sequence length="536" mass="58604">MKSRRISLCAIAAFLIGTSGPLLAAEQIPDPAVQDKRSSNGAAALYLEHCSSCHGVARLGGQGPALLPESLGRLGKKVAEEVIAHGRAATQMPGFADRLSTEQITALAELVYTPLPSTPNWTMADIEASRIFNEGGAALPHKPVFSADPLNLFVVVESGDHHVTILDGDRFEPIHRFPSRYALHGGPKFSGDGRYVFFGSRDGWITKYDLYNLTTVAEARAGINLRNIALSSDGRYVAAANYLPHSLVILDAADLKPLKVIPTTDRAGKKSSRVSAVYDARPRGSFIVALKDIPELWEVSYRDDAKPIYRGLVHSYETGMIEGVAEPGKFGARRIALDQPLDDFFFDPDYRHLLGSGRDAGKAVVVHLDVGRPIATIDIPGLPHLGSGITWTWQGRPVMATPNLKEGSLSIIDMQDWSVIKRIETAGPGFFLRSHENTPYAWADVFFGPNKDVMHVIDKNTLEIVATLRPEPGKTFAHAEFTRDGRFVLVSLWEQDGAVIVYDAATFKEVKRLPMVKPSGKYNVFNKINLSDGTSH</sequence>
<keyword evidence="8" id="KW-1185">Reference proteome</keyword>